<dbReference type="Proteomes" id="UP000019384">
    <property type="component" value="Unassembled WGS sequence"/>
</dbReference>
<name>W6MTZ5_9ASCO</name>
<organism evidence="1 2">
    <name type="scientific">Kuraishia capsulata CBS 1993</name>
    <dbReference type="NCBI Taxonomy" id="1382522"/>
    <lineage>
        <taxon>Eukaryota</taxon>
        <taxon>Fungi</taxon>
        <taxon>Dikarya</taxon>
        <taxon>Ascomycota</taxon>
        <taxon>Saccharomycotina</taxon>
        <taxon>Pichiomycetes</taxon>
        <taxon>Pichiales</taxon>
        <taxon>Pichiaceae</taxon>
        <taxon>Kuraishia</taxon>
    </lineage>
</organism>
<protein>
    <submittedName>
        <fullName evidence="1">Uncharacterized protein</fullName>
    </submittedName>
</protein>
<dbReference type="EMBL" id="HG793126">
    <property type="protein sequence ID" value="CDK25335.1"/>
    <property type="molecule type" value="Genomic_DNA"/>
</dbReference>
<gene>
    <name evidence="1" type="ORF">KUCA_T00001304001</name>
</gene>
<evidence type="ECO:0000313" key="2">
    <source>
        <dbReference type="Proteomes" id="UP000019384"/>
    </source>
</evidence>
<dbReference type="AlphaFoldDB" id="W6MTZ5"/>
<keyword evidence="2" id="KW-1185">Reference proteome</keyword>
<dbReference type="RefSeq" id="XP_022457347.1">
    <property type="nucleotide sequence ID" value="XM_022603469.1"/>
</dbReference>
<accession>W6MTZ5</accession>
<reference evidence="1" key="2">
    <citation type="submission" date="2014-02" db="EMBL/GenBank/DDBJ databases">
        <title>Complete DNA sequence of /Kuraishia capsulata/ illustrates novel genomic features among budding yeasts (/Saccharomycotina/).</title>
        <authorList>
            <person name="Morales L."/>
            <person name="Noel B."/>
            <person name="Porcel B."/>
            <person name="Marcet-Houben M."/>
            <person name="Hullo M-F."/>
            <person name="Sacerdot C."/>
            <person name="Tekaia F."/>
            <person name="Leh-Louis V."/>
            <person name="Despons L."/>
            <person name="Khanna V."/>
            <person name="Aury J-M."/>
            <person name="Barbe V."/>
            <person name="Couloux A."/>
            <person name="Labadie K."/>
            <person name="Pelletier E."/>
            <person name="Souciet J-L."/>
            <person name="Boekhout T."/>
            <person name="Gabaldon T."/>
            <person name="Wincker P."/>
            <person name="Dujon B."/>
        </authorList>
    </citation>
    <scope>NUCLEOTIDE SEQUENCE</scope>
    <source>
        <strain evidence="1">CBS 1993</strain>
    </source>
</reference>
<evidence type="ECO:0000313" key="1">
    <source>
        <dbReference type="EMBL" id="CDK25335.1"/>
    </source>
</evidence>
<dbReference type="HOGENOM" id="CLU_1441260_0_0_1"/>
<proteinExistence type="predicted"/>
<sequence>MLYMRHYNMGLRQWIVLWPEQGMKISREVKSYHFLASSVSEQFQPHIKFKVRNIDYYGEEDDDQEIKDRIPWSIDMLVLAEKDYQIIKLDRDIQLFYKMSPDNENEQEQFDSDPDGVPGSNIERFSLNEVLARNLNQSVISSFTLSPETPSAEHPLESPGNYVMIAHFHNPKENAFAIVDVHFEYPSS</sequence>
<reference evidence="1" key="1">
    <citation type="submission" date="2013-12" db="EMBL/GenBank/DDBJ databases">
        <authorList>
            <person name="Genoscope - CEA"/>
        </authorList>
    </citation>
    <scope>NUCLEOTIDE SEQUENCE</scope>
    <source>
        <strain evidence="1">CBS 1993</strain>
    </source>
</reference>
<dbReference type="GeneID" id="34518735"/>